<protein>
    <submittedName>
        <fullName evidence="4">11091_t:CDS:1</fullName>
    </submittedName>
</protein>
<dbReference type="PRINTS" id="PR00322">
    <property type="entry name" value="G10"/>
</dbReference>
<dbReference type="InterPro" id="IPR001748">
    <property type="entry name" value="BUD31"/>
</dbReference>
<comment type="caution">
    <text evidence="4">The sequence shown here is derived from an EMBL/GenBank/DDBJ whole genome shotgun (WGS) entry which is preliminary data.</text>
</comment>
<dbReference type="AlphaFoldDB" id="A0A9N9NRU3"/>
<keyword evidence="5" id="KW-1185">Reference proteome</keyword>
<keyword evidence="3" id="KW-0539">Nucleus</keyword>
<evidence type="ECO:0000256" key="1">
    <source>
        <dbReference type="ARBA" id="ARBA00004123"/>
    </source>
</evidence>
<dbReference type="Proteomes" id="UP000789570">
    <property type="component" value="Unassembled WGS sequence"/>
</dbReference>
<dbReference type="EMBL" id="CAJVPQ010021310">
    <property type="protein sequence ID" value="CAG8758046.1"/>
    <property type="molecule type" value="Genomic_DNA"/>
</dbReference>
<evidence type="ECO:0000256" key="3">
    <source>
        <dbReference type="ARBA" id="ARBA00023242"/>
    </source>
</evidence>
<organism evidence="4 5">
    <name type="scientific">Funneliformis caledonium</name>
    <dbReference type="NCBI Taxonomy" id="1117310"/>
    <lineage>
        <taxon>Eukaryota</taxon>
        <taxon>Fungi</taxon>
        <taxon>Fungi incertae sedis</taxon>
        <taxon>Mucoromycota</taxon>
        <taxon>Glomeromycotina</taxon>
        <taxon>Glomeromycetes</taxon>
        <taxon>Glomerales</taxon>
        <taxon>Glomeraceae</taxon>
        <taxon>Funneliformis</taxon>
    </lineage>
</organism>
<evidence type="ECO:0000313" key="4">
    <source>
        <dbReference type="EMBL" id="CAG8758046.1"/>
    </source>
</evidence>
<sequence>MPKIRHARTKKPPEGFEDIEETLQEFARKMKDAENEPHEGKRRVESLWPIFRLHHQRSRYVYDLYYKREAISKEVYDYCLKNGYADGNLIAKWKK</sequence>
<feature type="non-terminal residue" evidence="4">
    <location>
        <position position="95"/>
    </location>
</feature>
<comment type="subcellular location">
    <subcellularLocation>
        <location evidence="1">Nucleus</location>
    </subcellularLocation>
</comment>
<evidence type="ECO:0000313" key="5">
    <source>
        <dbReference type="Proteomes" id="UP000789570"/>
    </source>
</evidence>
<dbReference type="PANTHER" id="PTHR19411:SF0">
    <property type="entry name" value="PROTEIN BUD31 HOMOLOG"/>
    <property type="match status" value="1"/>
</dbReference>
<dbReference type="GO" id="GO:0005681">
    <property type="term" value="C:spliceosomal complex"/>
    <property type="evidence" value="ECO:0007669"/>
    <property type="project" value="TreeGrafter"/>
</dbReference>
<evidence type="ECO:0000256" key="2">
    <source>
        <dbReference type="ARBA" id="ARBA00005287"/>
    </source>
</evidence>
<proteinExistence type="inferred from homology"/>
<dbReference type="Pfam" id="PF01125">
    <property type="entry name" value="BUD31"/>
    <property type="match status" value="1"/>
</dbReference>
<name>A0A9N9NRU3_9GLOM</name>
<dbReference type="GO" id="GO:0000398">
    <property type="term" value="P:mRNA splicing, via spliceosome"/>
    <property type="evidence" value="ECO:0007669"/>
    <property type="project" value="TreeGrafter"/>
</dbReference>
<accession>A0A9N9NRU3</accession>
<reference evidence="4" key="1">
    <citation type="submission" date="2021-06" db="EMBL/GenBank/DDBJ databases">
        <authorList>
            <person name="Kallberg Y."/>
            <person name="Tangrot J."/>
            <person name="Rosling A."/>
        </authorList>
    </citation>
    <scope>NUCLEOTIDE SEQUENCE</scope>
    <source>
        <strain evidence="4">UK204</strain>
    </source>
</reference>
<dbReference type="PANTHER" id="PTHR19411">
    <property type="entry name" value="PROTEIN BUD31-RELATED"/>
    <property type="match status" value="1"/>
</dbReference>
<dbReference type="OrthoDB" id="277109at2759"/>
<gene>
    <name evidence="4" type="ORF">FCALED_LOCUS16742</name>
</gene>
<comment type="similarity">
    <text evidence="2">Belongs to the BUD31 (G10) family.</text>
</comment>